<comment type="caution">
    <text evidence="1">The sequence shown here is derived from an EMBL/GenBank/DDBJ whole genome shotgun (WGS) entry which is preliminary data.</text>
</comment>
<dbReference type="AlphaFoldDB" id="A0A1F8GSY2"/>
<sequence length="105" mass="11857">MPVSLDKLGDIGRDPSAYVDDIADNGRNVSAVMKLLEDGFYAWDARPFRWYQLKTRCCGRVVSRAVEVEVRCGFIFRDTGKVKFTCLRCGCEAVEGERKTVPVMD</sequence>
<proteinExistence type="predicted"/>
<evidence type="ECO:0000313" key="1">
    <source>
        <dbReference type="EMBL" id="OGN27758.1"/>
    </source>
</evidence>
<accession>A0A1F8GSY2</accession>
<evidence type="ECO:0000313" key="2">
    <source>
        <dbReference type="Proteomes" id="UP000178444"/>
    </source>
</evidence>
<reference evidence="1 2" key="1">
    <citation type="journal article" date="2016" name="Nat. Commun.">
        <title>Thousands of microbial genomes shed light on interconnected biogeochemical processes in an aquifer system.</title>
        <authorList>
            <person name="Anantharaman K."/>
            <person name="Brown C.T."/>
            <person name="Hug L.A."/>
            <person name="Sharon I."/>
            <person name="Castelle C.J."/>
            <person name="Probst A.J."/>
            <person name="Thomas B.C."/>
            <person name="Singh A."/>
            <person name="Wilkins M.J."/>
            <person name="Karaoz U."/>
            <person name="Brodie E.L."/>
            <person name="Williams K.H."/>
            <person name="Hubbard S.S."/>
            <person name="Banfield J.F."/>
        </authorList>
    </citation>
    <scope>NUCLEOTIDE SEQUENCE [LARGE SCALE GENOMIC DNA]</scope>
</reference>
<name>A0A1F8GSY2_9BACT</name>
<organism evidence="1 2">
    <name type="scientific">Candidatus Yanofskybacteria bacterium RIFCSPLOWO2_01_FULL_49_17</name>
    <dbReference type="NCBI Taxonomy" id="1802700"/>
    <lineage>
        <taxon>Bacteria</taxon>
        <taxon>Candidatus Yanofskyibacteriota</taxon>
    </lineage>
</organism>
<gene>
    <name evidence="1" type="ORF">A2941_02700</name>
</gene>
<dbReference type="Proteomes" id="UP000178444">
    <property type="component" value="Unassembled WGS sequence"/>
</dbReference>
<protein>
    <submittedName>
        <fullName evidence="1">Uncharacterized protein</fullName>
    </submittedName>
</protein>
<dbReference type="EMBL" id="MGKO01000007">
    <property type="protein sequence ID" value="OGN27758.1"/>
    <property type="molecule type" value="Genomic_DNA"/>
</dbReference>